<reference evidence="1 2" key="1">
    <citation type="submission" date="2010-12" db="EMBL/GenBank/DDBJ databases">
        <title>Whole genome sequence of Anaerolinea thermophila UNI-1.</title>
        <authorList>
            <person name="Narita-Yamada S."/>
            <person name="Kishi E."/>
            <person name="Watanabe Y."/>
            <person name="Takasaki K."/>
            <person name="Ankai A."/>
            <person name="Oguchi A."/>
            <person name="Fukui S."/>
            <person name="Takahashi M."/>
            <person name="Yashiro I."/>
            <person name="Hosoyama A."/>
            <person name="Sekiguchi Y."/>
            <person name="Hanada S."/>
            <person name="Fujita N."/>
        </authorList>
    </citation>
    <scope>NUCLEOTIDE SEQUENCE [LARGE SCALE GENOMIC DNA]</scope>
    <source>
        <strain evidence="2">DSM 14523 / JCM 11388 / NBRC 100420 / UNI-1</strain>
    </source>
</reference>
<dbReference type="OrthoDB" id="164313at2"/>
<dbReference type="STRING" id="926569.ANT_11290"/>
<dbReference type="AlphaFoldDB" id="E8N3Z9"/>
<evidence type="ECO:0000313" key="1">
    <source>
        <dbReference type="EMBL" id="BAJ63163.1"/>
    </source>
</evidence>
<dbReference type="HOGENOM" id="CLU_1438351_0_0_0"/>
<sequence length="188" mass="21629">MNDISQYHLKYLKLAIPDLESYVLSPTIFWPLPSASSSINEPGMDQMTLGGVILSLKVITAFSLPEAMTFSDIINDIRERWRSNWAKKAAREFAQRVHNWEHTIQELTRQSAGRLNVYRGQVRNRVILELLKDEIPPEKPAELGALVSLDSTLRNLFVPGEFLWDTPLQSVFPQPRFWFLYLTSIPSK</sequence>
<evidence type="ECO:0000313" key="2">
    <source>
        <dbReference type="Proteomes" id="UP000008922"/>
    </source>
</evidence>
<organism evidence="1 2">
    <name type="scientific">Anaerolinea thermophila (strain DSM 14523 / JCM 11388 / NBRC 100420 / UNI-1)</name>
    <dbReference type="NCBI Taxonomy" id="926569"/>
    <lineage>
        <taxon>Bacteria</taxon>
        <taxon>Bacillati</taxon>
        <taxon>Chloroflexota</taxon>
        <taxon>Anaerolineae</taxon>
        <taxon>Anaerolineales</taxon>
        <taxon>Anaerolineaceae</taxon>
        <taxon>Anaerolinea</taxon>
    </lineage>
</organism>
<dbReference type="Proteomes" id="UP000008922">
    <property type="component" value="Chromosome"/>
</dbReference>
<proteinExistence type="predicted"/>
<dbReference type="InParanoid" id="E8N3Z9"/>
<gene>
    <name evidence="1" type="ordered locus">ANT_11290</name>
</gene>
<dbReference type="KEGG" id="atm:ANT_11290"/>
<dbReference type="RefSeq" id="WP_013559551.1">
    <property type="nucleotide sequence ID" value="NC_014960.1"/>
</dbReference>
<dbReference type="EMBL" id="AP012029">
    <property type="protein sequence ID" value="BAJ63163.1"/>
    <property type="molecule type" value="Genomic_DNA"/>
</dbReference>
<accession>E8N3Z9</accession>
<keyword evidence="2" id="KW-1185">Reference proteome</keyword>
<protein>
    <submittedName>
        <fullName evidence="1">Uncharacterized protein</fullName>
    </submittedName>
</protein>
<name>E8N3Z9_ANATU</name>